<name>A0A4R6THQ1_9FLAO</name>
<dbReference type="EMBL" id="SNYH01000001">
    <property type="protein sequence ID" value="TDQ30133.1"/>
    <property type="molecule type" value="Genomic_DNA"/>
</dbReference>
<dbReference type="AlphaFoldDB" id="A0A4R6THQ1"/>
<evidence type="ECO:0008006" key="3">
    <source>
        <dbReference type="Google" id="ProtNLM"/>
    </source>
</evidence>
<organism evidence="1 2">
    <name type="scientific">Tenacibaculum caenipelagi</name>
    <dbReference type="NCBI Taxonomy" id="1325435"/>
    <lineage>
        <taxon>Bacteria</taxon>
        <taxon>Pseudomonadati</taxon>
        <taxon>Bacteroidota</taxon>
        <taxon>Flavobacteriia</taxon>
        <taxon>Flavobacteriales</taxon>
        <taxon>Flavobacteriaceae</taxon>
        <taxon>Tenacibaculum</taxon>
    </lineage>
</organism>
<protein>
    <recommendedName>
        <fullName evidence="3">Lacal_2735 family protein</fullName>
    </recommendedName>
</protein>
<accession>A0A4R6THQ1</accession>
<evidence type="ECO:0000313" key="1">
    <source>
        <dbReference type="EMBL" id="TDQ30133.1"/>
    </source>
</evidence>
<dbReference type="OrthoDB" id="1453925at2"/>
<sequence length="65" mass="8048">MSRISQLRRYRMHLEDRYRKLVERANDYKYVDECKSDRSAFKAMKILEKLNRIKYLDEDLSNTIM</sequence>
<gene>
    <name evidence="1" type="ORF">DFQ07_0470</name>
</gene>
<proteinExistence type="predicted"/>
<dbReference type="RefSeq" id="WP_133534654.1">
    <property type="nucleotide sequence ID" value="NZ_SNYH01000001.1"/>
</dbReference>
<evidence type="ECO:0000313" key="2">
    <source>
        <dbReference type="Proteomes" id="UP000295390"/>
    </source>
</evidence>
<dbReference type="Proteomes" id="UP000295390">
    <property type="component" value="Unassembled WGS sequence"/>
</dbReference>
<reference evidence="1 2" key="1">
    <citation type="submission" date="2019-03" db="EMBL/GenBank/DDBJ databases">
        <title>Genomic Encyclopedia of Type Strains, Phase III (KMG-III): the genomes of soil and plant-associated and newly described type strains.</title>
        <authorList>
            <person name="Whitman W."/>
        </authorList>
    </citation>
    <scope>NUCLEOTIDE SEQUENCE [LARGE SCALE GENOMIC DNA]</scope>
    <source>
        <strain evidence="1 2">CECT 8283</strain>
    </source>
</reference>
<comment type="caution">
    <text evidence="1">The sequence shown here is derived from an EMBL/GenBank/DDBJ whole genome shotgun (WGS) entry which is preliminary data.</text>
</comment>
<keyword evidence="2" id="KW-1185">Reference proteome</keyword>